<dbReference type="Pfam" id="PF00378">
    <property type="entry name" value="ECH_1"/>
    <property type="match status" value="1"/>
</dbReference>
<dbReference type="Gene3D" id="3.90.226.10">
    <property type="entry name" value="2-enoyl-CoA Hydratase, Chain A, domain 1"/>
    <property type="match status" value="1"/>
</dbReference>
<sequence>MNAKATPDLVLRVDAEGVATLTLNRAEKRNAINRELFRTLRAHILALQKDRSIGLVVIRGAGEHFCAGHDLSEKPHADALGWLRREMQTLELLTRLRQPVIAAVRGTCFTGGLELALSADFILCDESARFADTHGKWGLVPGWGMSQRLPRRIGHARALEMMISCRPYDAAEAAAMGLVNRCMPAGALDEAVGELAEAILANSWHSNAENKRLIYSTDGMRLSEGLDHEIMRNAGFDRDAAARRQSFHDRPRGGT</sequence>
<gene>
    <name evidence="2" type="ORF">FHR21_000405</name>
</gene>
<dbReference type="SUPFAM" id="SSF52096">
    <property type="entry name" value="ClpP/crotonase"/>
    <property type="match status" value="1"/>
</dbReference>
<dbReference type="RefSeq" id="WP_184094792.1">
    <property type="nucleotide sequence ID" value="NZ_JACIJH010000001.1"/>
</dbReference>
<name>A0A7W9B2J7_9SPHN</name>
<evidence type="ECO:0000256" key="1">
    <source>
        <dbReference type="ARBA" id="ARBA00005254"/>
    </source>
</evidence>
<dbReference type="Proteomes" id="UP000537161">
    <property type="component" value="Unassembled WGS sequence"/>
</dbReference>
<dbReference type="InterPro" id="IPR029045">
    <property type="entry name" value="ClpP/crotonase-like_dom_sf"/>
</dbReference>
<protein>
    <submittedName>
        <fullName evidence="2">Enoyl-CoA hydratase/carnithine racemase</fullName>
    </submittedName>
</protein>
<evidence type="ECO:0000313" key="3">
    <source>
        <dbReference type="Proteomes" id="UP000537161"/>
    </source>
</evidence>
<dbReference type="CDD" id="cd06558">
    <property type="entry name" value="crotonase-like"/>
    <property type="match status" value="1"/>
</dbReference>
<accession>A0A7W9B2J7</accession>
<dbReference type="PANTHER" id="PTHR43802:SF1">
    <property type="entry name" value="IP11341P-RELATED"/>
    <property type="match status" value="1"/>
</dbReference>
<comment type="caution">
    <text evidence="2">The sequence shown here is derived from an EMBL/GenBank/DDBJ whole genome shotgun (WGS) entry which is preliminary data.</text>
</comment>
<evidence type="ECO:0000313" key="2">
    <source>
        <dbReference type="EMBL" id="MBB5705080.1"/>
    </source>
</evidence>
<dbReference type="AlphaFoldDB" id="A0A7W9B2J7"/>
<dbReference type="EMBL" id="JACIJH010000001">
    <property type="protein sequence ID" value="MBB5705080.1"/>
    <property type="molecule type" value="Genomic_DNA"/>
</dbReference>
<dbReference type="PANTHER" id="PTHR43802">
    <property type="entry name" value="ENOYL-COA HYDRATASE"/>
    <property type="match status" value="1"/>
</dbReference>
<dbReference type="InterPro" id="IPR001753">
    <property type="entry name" value="Enoyl-CoA_hydra/iso"/>
</dbReference>
<comment type="similarity">
    <text evidence="1">Belongs to the enoyl-CoA hydratase/isomerase family.</text>
</comment>
<keyword evidence="3" id="KW-1185">Reference proteome</keyword>
<proteinExistence type="inferred from homology"/>
<dbReference type="GO" id="GO:0003824">
    <property type="term" value="F:catalytic activity"/>
    <property type="evidence" value="ECO:0007669"/>
    <property type="project" value="UniProtKB-ARBA"/>
</dbReference>
<reference evidence="2 3" key="1">
    <citation type="submission" date="2020-08" db="EMBL/GenBank/DDBJ databases">
        <title>Genomic Encyclopedia of Type Strains, Phase IV (KMG-IV): sequencing the most valuable type-strain genomes for metagenomic binning, comparative biology and taxonomic classification.</title>
        <authorList>
            <person name="Goeker M."/>
        </authorList>
    </citation>
    <scope>NUCLEOTIDE SEQUENCE [LARGE SCALE GENOMIC DNA]</scope>
    <source>
        <strain evidence="2 3">DSM 27163</strain>
    </source>
</reference>
<organism evidence="2 3">
    <name type="scientific">Sphingopyxis panaciterrulae</name>
    <dbReference type="NCBI Taxonomy" id="462372"/>
    <lineage>
        <taxon>Bacteria</taxon>
        <taxon>Pseudomonadati</taxon>
        <taxon>Pseudomonadota</taxon>
        <taxon>Alphaproteobacteria</taxon>
        <taxon>Sphingomonadales</taxon>
        <taxon>Sphingomonadaceae</taxon>
        <taxon>Sphingopyxis</taxon>
    </lineage>
</organism>